<dbReference type="InterPro" id="IPR013766">
    <property type="entry name" value="Thioredoxin_domain"/>
</dbReference>
<name>A0A840USA7_9BACT</name>
<keyword evidence="2 6" id="KW-0732">Signal</keyword>
<feature type="chain" id="PRO_5032850820" evidence="6">
    <location>
        <begin position="25"/>
        <end position="289"/>
    </location>
</feature>
<gene>
    <name evidence="8" type="ORF">HNQ81_001440</name>
</gene>
<dbReference type="SUPFAM" id="SSF50974">
    <property type="entry name" value="Nitrous oxide reductase, N-terminal domain"/>
    <property type="match status" value="1"/>
</dbReference>
<comment type="similarity">
    <text evidence="1">Belongs to the thioredoxin family. DsbA subfamily.</text>
</comment>
<evidence type="ECO:0000313" key="9">
    <source>
        <dbReference type="Proteomes" id="UP000539642"/>
    </source>
</evidence>
<dbReference type="InterPro" id="IPR036249">
    <property type="entry name" value="Thioredoxin-like_sf"/>
</dbReference>
<keyword evidence="5" id="KW-0676">Redox-active center</keyword>
<dbReference type="AlphaFoldDB" id="A0A840USA7"/>
<keyword evidence="9" id="KW-1185">Reference proteome</keyword>
<evidence type="ECO:0000256" key="6">
    <source>
        <dbReference type="SAM" id="SignalP"/>
    </source>
</evidence>
<keyword evidence="8" id="KW-0413">Isomerase</keyword>
<dbReference type="RefSeq" id="WP_183349726.1">
    <property type="nucleotide sequence ID" value="NZ_JACHEO010000006.1"/>
</dbReference>
<keyword evidence="4" id="KW-1015">Disulfide bond</keyword>
<dbReference type="InterPro" id="IPR012336">
    <property type="entry name" value="Thioredoxin-like_fold"/>
</dbReference>
<dbReference type="InterPro" id="IPR011045">
    <property type="entry name" value="N2O_reductase_N"/>
</dbReference>
<proteinExistence type="inferred from homology"/>
<dbReference type="Gene3D" id="3.40.30.10">
    <property type="entry name" value="Glutaredoxin"/>
    <property type="match status" value="1"/>
</dbReference>
<accession>A0A840USA7</accession>
<comment type="caution">
    <text evidence="8">The sequence shown here is derived from an EMBL/GenBank/DDBJ whole genome shotgun (WGS) entry which is preliminary data.</text>
</comment>
<dbReference type="PROSITE" id="PS51352">
    <property type="entry name" value="THIOREDOXIN_2"/>
    <property type="match status" value="1"/>
</dbReference>
<protein>
    <submittedName>
        <fullName evidence="8">Protein-disulfide isomerase</fullName>
    </submittedName>
</protein>
<dbReference type="PANTHER" id="PTHR13887">
    <property type="entry name" value="GLUTATHIONE S-TRANSFERASE KAPPA"/>
    <property type="match status" value="1"/>
</dbReference>
<evidence type="ECO:0000259" key="7">
    <source>
        <dbReference type="PROSITE" id="PS51352"/>
    </source>
</evidence>
<dbReference type="GO" id="GO:0016853">
    <property type="term" value="F:isomerase activity"/>
    <property type="evidence" value="ECO:0007669"/>
    <property type="project" value="UniProtKB-KW"/>
</dbReference>
<evidence type="ECO:0000256" key="1">
    <source>
        <dbReference type="ARBA" id="ARBA00005791"/>
    </source>
</evidence>
<dbReference type="GO" id="GO:0016491">
    <property type="term" value="F:oxidoreductase activity"/>
    <property type="evidence" value="ECO:0007669"/>
    <property type="project" value="UniProtKB-KW"/>
</dbReference>
<evidence type="ECO:0000256" key="2">
    <source>
        <dbReference type="ARBA" id="ARBA00022729"/>
    </source>
</evidence>
<keyword evidence="3" id="KW-0560">Oxidoreductase</keyword>
<organism evidence="8 9">
    <name type="scientific">Desulfoprunum benzoelyticum</name>
    <dbReference type="NCBI Taxonomy" id="1506996"/>
    <lineage>
        <taxon>Bacteria</taxon>
        <taxon>Pseudomonadati</taxon>
        <taxon>Thermodesulfobacteriota</taxon>
        <taxon>Desulfobulbia</taxon>
        <taxon>Desulfobulbales</taxon>
        <taxon>Desulfobulbaceae</taxon>
        <taxon>Desulfoprunum</taxon>
    </lineage>
</organism>
<dbReference type="Proteomes" id="UP000539642">
    <property type="component" value="Unassembled WGS sequence"/>
</dbReference>
<evidence type="ECO:0000256" key="4">
    <source>
        <dbReference type="ARBA" id="ARBA00023157"/>
    </source>
</evidence>
<dbReference type="Pfam" id="PF13462">
    <property type="entry name" value="Thioredoxin_4"/>
    <property type="match status" value="1"/>
</dbReference>
<reference evidence="8 9" key="1">
    <citation type="submission" date="2020-08" db="EMBL/GenBank/DDBJ databases">
        <title>Genomic Encyclopedia of Type Strains, Phase IV (KMG-IV): sequencing the most valuable type-strain genomes for metagenomic binning, comparative biology and taxonomic classification.</title>
        <authorList>
            <person name="Goeker M."/>
        </authorList>
    </citation>
    <scope>NUCLEOTIDE SEQUENCE [LARGE SCALE GENOMIC DNA]</scope>
    <source>
        <strain evidence="8 9">DSM 28570</strain>
    </source>
</reference>
<dbReference type="SUPFAM" id="SSF52833">
    <property type="entry name" value="Thioredoxin-like"/>
    <property type="match status" value="1"/>
</dbReference>
<evidence type="ECO:0000256" key="3">
    <source>
        <dbReference type="ARBA" id="ARBA00023002"/>
    </source>
</evidence>
<feature type="signal peptide" evidence="6">
    <location>
        <begin position="1"/>
        <end position="24"/>
    </location>
</feature>
<sequence>MRYSTIFPTTVLSLLLAVGPQASAATYTGKDDKLEWTQQQSWATSGKPLHLVRSLDGKYTFILNDQQQIVVHDQSGAVQGKIAVAKGVTAFDISPQGEFLYLIDQDAAAFTTIALDFVIAIDTAGSPVKGDAAAPVSIVLFTDFQCPYCIKLNPVLDQIYEKNKGKVKIVFKNMPLQFHQMAEPAAIAALAAGEQGKFWEFHDKLFTAPQLSPDLLPKIAQDLGLDMARFESDRNSPMLRQKLGKDMSDAQKAGVTGTPTLYINGRKLKQRSPEGFQAMIDEELAKAGK</sequence>
<dbReference type="EMBL" id="JACHEO010000006">
    <property type="protein sequence ID" value="MBB5347716.1"/>
    <property type="molecule type" value="Genomic_DNA"/>
</dbReference>
<evidence type="ECO:0000256" key="5">
    <source>
        <dbReference type="ARBA" id="ARBA00023284"/>
    </source>
</evidence>
<feature type="domain" description="Thioredoxin" evidence="7">
    <location>
        <begin position="101"/>
        <end position="285"/>
    </location>
</feature>
<dbReference type="PANTHER" id="PTHR13887:SF14">
    <property type="entry name" value="DISULFIDE BOND FORMATION PROTEIN D"/>
    <property type="match status" value="1"/>
</dbReference>
<evidence type="ECO:0000313" key="8">
    <source>
        <dbReference type="EMBL" id="MBB5347716.1"/>
    </source>
</evidence>